<comment type="subcellular location">
    <subcellularLocation>
        <location evidence="7 8">Cytoplasm</location>
    </subcellularLocation>
</comment>
<dbReference type="InterPro" id="IPR000652">
    <property type="entry name" value="Triosephosphate_isomerase"/>
</dbReference>
<evidence type="ECO:0000313" key="10">
    <source>
        <dbReference type="Proteomes" id="UP001620597"/>
    </source>
</evidence>
<comment type="subunit">
    <text evidence="7 8">Homodimer.</text>
</comment>
<dbReference type="SUPFAM" id="SSF51351">
    <property type="entry name" value="Triosephosphate isomerase (TIM)"/>
    <property type="match status" value="1"/>
</dbReference>
<name>A0ABW8NI25_9GAMM</name>
<evidence type="ECO:0000256" key="2">
    <source>
        <dbReference type="ARBA" id="ARBA00007422"/>
    </source>
</evidence>
<dbReference type="HAMAP" id="MF_00147_B">
    <property type="entry name" value="TIM_B"/>
    <property type="match status" value="1"/>
</dbReference>
<dbReference type="Pfam" id="PF00121">
    <property type="entry name" value="TIM"/>
    <property type="match status" value="1"/>
</dbReference>
<keyword evidence="4 7" id="KW-0963">Cytoplasm</keyword>
<comment type="catalytic activity">
    <reaction evidence="7 8">
        <text>D-glyceraldehyde 3-phosphate = dihydroxyacetone phosphate</text>
        <dbReference type="Rhea" id="RHEA:18585"/>
        <dbReference type="ChEBI" id="CHEBI:57642"/>
        <dbReference type="ChEBI" id="CHEBI:59776"/>
        <dbReference type="EC" id="5.3.1.1"/>
    </reaction>
</comment>
<feature type="binding site" evidence="7">
    <location>
        <begin position="9"/>
        <end position="11"/>
    </location>
    <ligand>
        <name>substrate</name>
    </ligand>
</feature>
<comment type="pathway">
    <text evidence="7 8">Carbohydrate degradation; glycolysis; D-glyceraldehyde 3-phosphate from glycerone phosphate: step 1/1.</text>
</comment>
<organism evidence="9 10">
    <name type="scientific">Oceanobacter antarcticus</name>
    <dbReference type="NCBI Taxonomy" id="3133425"/>
    <lineage>
        <taxon>Bacteria</taxon>
        <taxon>Pseudomonadati</taxon>
        <taxon>Pseudomonadota</taxon>
        <taxon>Gammaproteobacteria</taxon>
        <taxon>Oceanospirillales</taxon>
        <taxon>Oceanospirillaceae</taxon>
        <taxon>Oceanobacter</taxon>
    </lineage>
</organism>
<keyword evidence="10" id="KW-1185">Reference proteome</keyword>
<dbReference type="InterPro" id="IPR013785">
    <property type="entry name" value="Aldolase_TIM"/>
</dbReference>
<proteinExistence type="inferred from homology"/>
<dbReference type="InterPro" id="IPR020861">
    <property type="entry name" value="Triosephosphate_isomerase_AS"/>
</dbReference>
<dbReference type="EC" id="5.3.1.1" evidence="7 8"/>
<dbReference type="RefSeq" id="WP_416205832.1">
    <property type="nucleotide sequence ID" value="NZ_JBBKTX010000010.1"/>
</dbReference>
<dbReference type="EMBL" id="JBBKTX010000010">
    <property type="protein sequence ID" value="MFK4752622.1"/>
    <property type="molecule type" value="Genomic_DNA"/>
</dbReference>
<dbReference type="Gene3D" id="3.20.20.70">
    <property type="entry name" value="Aldolase class I"/>
    <property type="match status" value="1"/>
</dbReference>
<protein>
    <recommendedName>
        <fullName evidence="7 8">Triosephosphate isomerase</fullName>
        <shortName evidence="7">TIM</shortName>
        <shortName evidence="7">TPI</shortName>
        <ecNumber evidence="7 8">5.3.1.1</ecNumber>
    </recommendedName>
    <alternativeName>
        <fullName evidence="7">Triose-phosphate isomerase</fullName>
    </alternativeName>
</protein>
<feature type="binding site" evidence="7">
    <location>
        <position position="171"/>
    </location>
    <ligand>
        <name>substrate</name>
    </ligand>
</feature>
<feature type="binding site" evidence="7">
    <location>
        <position position="210"/>
    </location>
    <ligand>
        <name>substrate</name>
    </ligand>
</feature>
<keyword evidence="6 7" id="KW-0413">Isomerase</keyword>
<dbReference type="InterPro" id="IPR035990">
    <property type="entry name" value="TIM_sf"/>
</dbReference>
<evidence type="ECO:0000256" key="4">
    <source>
        <dbReference type="ARBA" id="ARBA00022490"/>
    </source>
</evidence>
<feature type="binding site" evidence="7">
    <location>
        <begin position="231"/>
        <end position="232"/>
    </location>
    <ligand>
        <name>substrate</name>
    </ligand>
</feature>
<sequence>MRRLMIAGNWKMNAASDTTAAWLDAVVAVNAPERDLVVCPPFPYLGQVVAGLEQSQLQVGAQNCASEDGGAYTGEVSVAMLADVGCQYVIVGHSERRALYAESNELVLAKTRRVLTAGLKAIVCVGETLSERQAGHAEQVVGQQLSLLLSELNTTEWQAVIIAYEPVWAIGTGETATPEQAQAVHHFIRSQLAARDVGLAEATQILYGGSVKADNARELFSQPDIDGGLVGGASLDADQFLKICTA</sequence>
<gene>
    <name evidence="7 9" type="primary">tpiA</name>
    <name evidence="9" type="ORF">WG929_09410</name>
</gene>
<comment type="pathway">
    <text evidence="1">Carbohydrate metabolism; erythritol degradation.</text>
</comment>
<evidence type="ECO:0000256" key="6">
    <source>
        <dbReference type="ARBA" id="ARBA00023235"/>
    </source>
</evidence>
<reference evidence="9 10" key="1">
    <citation type="submission" date="2024-03" db="EMBL/GenBank/DDBJ databases">
        <title>High-quality draft genome sequence of Oceanobacter sp. wDCs-4.</title>
        <authorList>
            <person name="Dong C."/>
        </authorList>
    </citation>
    <scope>NUCLEOTIDE SEQUENCE [LARGE SCALE GENOMIC DNA]</scope>
    <source>
        <strain evidence="10">wDCs-4</strain>
    </source>
</reference>
<evidence type="ECO:0000256" key="5">
    <source>
        <dbReference type="ARBA" id="ARBA00023152"/>
    </source>
</evidence>
<comment type="function">
    <text evidence="7">Involved in the gluconeogenesis. Catalyzes stereospecifically the conversion of dihydroxyacetone phosphate (DHAP) to D-glyceraldehyde-3-phosphate (G3P).</text>
</comment>
<comment type="pathway">
    <text evidence="7 8">Carbohydrate biosynthesis; gluconeogenesis.</text>
</comment>
<dbReference type="GO" id="GO:0004807">
    <property type="term" value="F:triose-phosphate isomerase activity"/>
    <property type="evidence" value="ECO:0007669"/>
    <property type="project" value="UniProtKB-EC"/>
</dbReference>
<dbReference type="CDD" id="cd00311">
    <property type="entry name" value="TIM"/>
    <property type="match status" value="1"/>
</dbReference>
<feature type="active site" description="Electrophile" evidence="7">
    <location>
        <position position="93"/>
    </location>
</feature>
<evidence type="ECO:0000256" key="8">
    <source>
        <dbReference type="RuleBase" id="RU363013"/>
    </source>
</evidence>
<keyword evidence="3 7" id="KW-0312">Gluconeogenesis</keyword>
<comment type="caution">
    <text evidence="9">The sequence shown here is derived from an EMBL/GenBank/DDBJ whole genome shotgun (WGS) entry which is preliminary data.</text>
</comment>
<dbReference type="Proteomes" id="UP001620597">
    <property type="component" value="Unassembled WGS sequence"/>
</dbReference>
<dbReference type="PANTHER" id="PTHR21139:SF42">
    <property type="entry name" value="TRIOSEPHOSPHATE ISOMERASE"/>
    <property type="match status" value="1"/>
</dbReference>
<evidence type="ECO:0000256" key="1">
    <source>
        <dbReference type="ARBA" id="ARBA00004939"/>
    </source>
</evidence>
<accession>A0ABW8NI25</accession>
<dbReference type="InterPro" id="IPR022896">
    <property type="entry name" value="TrioseP_Isoase_bac/euk"/>
</dbReference>
<comment type="similarity">
    <text evidence="2 7 8">Belongs to the triosephosphate isomerase family.</text>
</comment>
<dbReference type="PROSITE" id="PS00171">
    <property type="entry name" value="TIM_1"/>
    <property type="match status" value="1"/>
</dbReference>
<feature type="active site" description="Proton acceptor" evidence="7">
    <location>
        <position position="165"/>
    </location>
</feature>
<dbReference type="NCBIfam" id="TIGR00419">
    <property type="entry name" value="tim"/>
    <property type="match status" value="1"/>
</dbReference>
<evidence type="ECO:0000313" key="9">
    <source>
        <dbReference type="EMBL" id="MFK4752622.1"/>
    </source>
</evidence>
<dbReference type="PROSITE" id="PS51440">
    <property type="entry name" value="TIM_2"/>
    <property type="match status" value="1"/>
</dbReference>
<evidence type="ECO:0000256" key="7">
    <source>
        <dbReference type="HAMAP-Rule" id="MF_00147"/>
    </source>
</evidence>
<dbReference type="PANTHER" id="PTHR21139">
    <property type="entry name" value="TRIOSEPHOSPHATE ISOMERASE"/>
    <property type="match status" value="1"/>
</dbReference>
<evidence type="ECO:0000256" key="3">
    <source>
        <dbReference type="ARBA" id="ARBA00022432"/>
    </source>
</evidence>
<keyword evidence="5 7" id="KW-0324">Glycolysis</keyword>